<name>A0A8J5RGW5_ZIZPA</name>
<dbReference type="EMBL" id="JAAALK010000287">
    <property type="protein sequence ID" value="KAG8059270.1"/>
    <property type="molecule type" value="Genomic_DNA"/>
</dbReference>
<reference evidence="2" key="1">
    <citation type="journal article" date="2021" name="bioRxiv">
        <title>Whole Genome Assembly and Annotation of Northern Wild Rice, Zizania palustris L., Supports a Whole Genome Duplication in the Zizania Genus.</title>
        <authorList>
            <person name="Haas M."/>
            <person name="Kono T."/>
            <person name="Macchietto M."/>
            <person name="Millas R."/>
            <person name="McGilp L."/>
            <person name="Shao M."/>
            <person name="Duquette J."/>
            <person name="Hirsch C.N."/>
            <person name="Kimball J."/>
        </authorList>
    </citation>
    <scope>NUCLEOTIDE SEQUENCE</scope>
    <source>
        <tissue evidence="2">Fresh leaf tissue</tissue>
    </source>
</reference>
<evidence type="ECO:0000256" key="1">
    <source>
        <dbReference type="SAM" id="MobiDB-lite"/>
    </source>
</evidence>
<feature type="region of interest" description="Disordered" evidence="1">
    <location>
        <begin position="1"/>
        <end position="103"/>
    </location>
</feature>
<reference evidence="2" key="2">
    <citation type="submission" date="2021-02" db="EMBL/GenBank/DDBJ databases">
        <authorList>
            <person name="Kimball J.A."/>
            <person name="Haas M.W."/>
            <person name="Macchietto M."/>
            <person name="Kono T."/>
            <person name="Duquette J."/>
            <person name="Shao M."/>
        </authorList>
    </citation>
    <scope>NUCLEOTIDE SEQUENCE</scope>
    <source>
        <tissue evidence="2">Fresh leaf tissue</tissue>
    </source>
</reference>
<protein>
    <submittedName>
        <fullName evidence="2">Uncharacterized protein</fullName>
    </submittedName>
</protein>
<dbReference type="AlphaFoldDB" id="A0A8J5RGW5"/>
<feature type="compositionally biased region" description="Basic and acidic residues" evidence="1">
    <location>
        <begin position="1"/>
        <end position="41"/>
    </location>
</feature>
<feature type="compositionally biased region" description="Low complexity" evidence="1">
    <location>
        <begin position="42"/>
        <end position="65"/>
    </location>
</feature>
<evidence type="ECO:0000313" key="3">
    <source>
        <dbReference type="Proteomes" id="UP000729402"/>
    </source>
</evidence>
<feature type="compositionally biased region" description="Basic residues" evidence="1">
    <location>
        <begin position="82"/>
        <end position="93"/>
    </location>
</feature>
<keyword evidence="3" id="KW-1185">Reference proteome</keyword>
<gene>
    <name evidence="2" type="ORF">GUJ93_ZPchr0002g23307</name>
</gene>
<proteinExistence type="predicted"/>
<sequence length="103" mass="11221">MGVERDWEEERCVTDHLRDGEAPRPLEKIARSGQHDGHKIDSSTTSTLSSLSARSSAEARAMDSSPPSPPPVLLNSLALCSPRRRGAPTRPHRTIALPASRRS</sequence>
<accession>A0A8J5RGW5</accession>
<organism evidence="2 3">
    <name type="scientific">Zizania palustris</name>
    <name type="common">Northern wild rice</name>
    <dbReference type="NCBI Taxonomy" id="103762"/>
    <lineage>
        <taxon>Eukaryota</taxon>
        <taxon>Viridiplantae</taxon>
        <taxon>Streptophyta</taxon>
        <taxon>Embryophyta</taxon>
        <taxon>Tracheophyta</taxon>
        <taxon>Spermatophyta</taxon>
        <taxon>Magnoliopsida</taxon>
        <taxon>Liliopsida</taxon>
        <taxon>Poales</taxon>
        <taxon>Poaceae</taxon>
        <taxon>BOP clade</taxon>
        <taxon>Oryzoideae</taxon>
        <taxon>Oryzeae</taxon>
        <taxon>Zizaniinae</taxon>
        <taxon>Zizania</taxon>
    </lineage>
</organism>
<evidence type="ECO:0000313" key="2">
    <source>
        <dbReference type="EMBL" id="KAG8059270.1"/>
    </source>
</evidence>
<dbReference type="Proteomes" id="UP000729402">
    <property type="component" value="Unassembled WGS sequence"/>
</dbReference>
<comment type="caution">
    <text evidence="2">The sequence shown here is derived from an EMBL/GenBank/DDBJ whole genome shotgun (WGS) entry which is preliminary data.</text>
</comment>